<dbReference type="Gene3D" id="3.90.79.10">
    <property type="entry name" value="Nucleoside Triphosphate Pyrophosphohydrolase"/>
    <property type="match status" value="1"/>
</dbReference>
<dbReference type="InterPro" id="IPR000086">
    <property type="entry name" value="NUDIX_hydrolase_dom"/>
</dbReference>
<dbReference type="Proteomes" id="UP000799778">
    <property type="component" value="Unassembled WGS sequence"/>
</dbReference>
<accession>A0A6A5Y0C2</accession>
<dbReference type="AlphaFoldDB" id="A0A6A5Y0C2"/>
<keyword evidence="4" id="KW-1185">Reference proteome</keyword>
<evidence type="ECO:0000259" key="2">
    <source>
        <dbReference type="PROSITE" id="PS51462"/>
    </source>
</evidence>
<organism evidence="3 4">
    <name type="scientific">Aaosphaeria arxii CBS 175.79</name>
    <dbReference type="NCBI Taxonomy" id="1450172"/>
    <lineage>
        <taxon>Eukaryota</taxon>
        <taxon>Fungi</taxon>
        <taxon>Dikarya</taxon>
        <taxon>Ascomycota</taxon>
        <taxon>Pezizomycotina</taxon>
        <taxon>Dothideomycetes</taxon>
        <taxon>Pleosporomycetidae</taxon>
        <taxon>Pleosporales</taxon>
        <taxon>Pleosporales incertae sedis</taxon>
        <taxon>Aaosphaeria</taxon>
    </lineage>
</organism>
<dbReference type="PROSITE" id="PS51462">
    <property type="entry name" value="NUDIX"/>
    <property type="match status" value="1"/>
</dbReference>
<dbReference type="SUPFAM" id="SSF55811">
    <property type="entry name" value="Nudix"/>
    <property type="match status" value="1"/>
</dbReference>
<dbReference type="InterPro" id="IPR051325">
    <property type="entry name" value="Nudix_hydrolase_domain"/>
</dbReference>
<protein>
    <submittedName>
        <fullName evidence="3">NUDIX domain-containing protein</fullName>
    </submittedName>
</protein>
<dbReference type="InterPro" id="IPR015797">
    <property type="entry name" value="NUDIX_hydrolase-like_dom_sf"/>
</dbReference>
<evidence type="ECO:0000256" key="1">
    <source>
        <dbReference type="ARBA" id="ARBA00022801"/>
    </source>
</evidence>
<evidence type="ECO:0000313" key="4">
    <source>
        <dbReference type="Proteomes" id="UP000799778"/>
    </source>
</evidence>
<dbReference type="GO" id="GO:0004081">
    <property type="term" value="F:bis(5'-nucleosyl)-tetraphosphatase (asymmetrical) activity"/>
    <property type="evidence" value="ECO:0007669"/>
    <property type="project" value="TreeGrafter"/>
</dbReference>
<dbReference type="GeneID" id="54284312"/>
<dbReference type="Pfam" id="PF00293">
    <property type="entry name" value="NUDIX"/>
    <property type="match status" value="1"/>
</dbReference>
<dbReference type="PANTHER" id="PTHR21340:SF0">
    <property type="entry name" value="BIS(5'-NUCLEOSYL)-TETRAPHOSPHATASE [ASYMMETRICAL]"/>
    <property type="match status" value="1"/>
</dbReference>
<dbReference type="RefSeq" id="XP_033386972.1">
    <property type="nucleotide sequence ID" value="XM_033526915.1"/>
</dbReference>
<dbReference type="GO" id="GO:0006754">
    <property type="term" value="P:ATP biosynthetic process"/>
    <property type="evidence" value="ECO:0007669"/>
    <property type="project" value="TreeGrafter"/>
</dbReference>
<gene>
    <name evidence="3" type="ORF">BU24DRAFT_418154</name>
</gene>
<name>A0A6A5Y0C2_9PLEO</name>
<dbReference type="PROSITE" id="PS00893">
    <property type="entry name" value="NUDIX_BOX"/>
    <property type="match status" value="1"/>
</dbReference>
<reference evidence="3" key="1">
    <citation type="journal article" date="2020" name="Stud. Mycol.">
        <title>101 Dothideomycetes genomes: a test case for predicting lifestyles and emergence of pathogens.</title>
        <authorList>
            <person name="Haridas S."/>
            <person name="Albert R."/>
            <person name="Binder M."/>
            <person name="Bloem J."/>
            <person name="Labutti K."/>
            <person name="Salamov A."/>
            <person name="Andreopoulos B."/>
            <person name="Baker S."/>
            <person name="Barry K."/>
            <person name="Bills G."/>
            <person name="Bluhm B."/>
            <person name="Cannon C."/>
            <person name="Castanera R."/>
            <person name="Culley D."/>
            <person name="Daum C."/>
            <person name="Ezra D."/>
            <person name="Gonzalez J."/>
            <person name="Henrissat B."/>
            <person name="Kuo A."/>
            <person name="Liang C."/>
            <person name="Lipzen A."/>
            <person name="Lutzoni F."/>
            <person name="Magnuson J."/>
            <person name="Mondo S."/>
            <person name="Nolan M."/>
            <person name="Ohm R."/>
            <person name="Pangilinan J."/>
            <person name="Park H.-J."/>
            <person name="Ramirez L."/>
            <person name="Alfaro M."/>
            <person name="Sun H."/>
            <person name="Tritt A."/>
            <person name="Yoshinaga Y."/>
            <person name="Zwiers L.-H."/>
            <person name="Turgeon B."/>
            <person name="Goodwin S."/>
            <person name="Spatafora J."/>
            <person name="Crous P."/>
            <person name="Grigoriev I."/>
        </authorList>
    </citation>
    <scope>NUCLEOTIDE SEQUENCE</scope>
    <source>
        <strain evidence="3">CBS 175.79</strain>
    </source>
</reference>
<sequence length="189" mass="21025">MAQSPFPNQQLTSSQFVESCGAILFSLPRAPASNLEVCILKYLLRDQYILPKGRRNVGESRAAAALREVTEETGYTCKLLPVTMATRATDSKDDPGAGDRVRMIEESTEPFMVTVRQLGGEKGAKIIWWFIAVVSKTEDGSHGNGGEDQFQAEWYSCEDAVERLHFETDRDVLRTAISLVQETIKSGKY</sequence>
<evidence type="ECO:0000313" key="3">
    <source>
        <dbReference type="EMBL" id="KAF2018633.1"/>
    </source>
</evidence>
<feature type="domain" description="Nudix hydrolase" evidence="2">
    <location>
        <begin position="15"/>
        <end position="177"/>
    </location>
</feature>
<dbReference type="PANTHER" id="PTHR21340">
    <property type="entry name" value="DIADENOSINE 5,5-P1,P4-TETRAPHOSPHATE PYROPHOSPHOHYDROLASE MUTT"/>
    <property type="match status" value="1"/>
</dbReference>
<dbReference type="EMBL" id="ML978067">
    <property type="protein sequence ID" value="KAF2018633.1"/>
    <property type="molecule type" value="Genomic_DNA"/>
</dbReference>
<dbReference type="OrthoDB" id="10259236at2759"/>
<dbReference type="InterPro" id="IPR020084">
    <property type="entry name" value="NUDIX_hydrolase_CS"/>
</dbReference>
<keyword evidence="1" id="KW-0378">Hydrolase</keyword>
<dbReference type="GO" id="GO:0006167">
    <property type="term" value="P:AMP biosynthetic process"/>
    <property type="evidence" value="ECO:0007669"/>
    <property type="project" value="TreeGrafter"/>
</dbReference>
<proteinExistence type="predicted"/>